<accession>A0ABV4FP92</accession>
<evidence type="ECO:0000313" key="2">
    <source>
        <dbReference type="EMBL" id="MEY9453417.1"/>
    </source>
</evidence>
<name>A0ABV4FP92_9BRAD</name>
<organism evidence="2 3">
    <name type="scientific">Bradyrhizobium ottawaense</name>
    <dbReference type="NCBI Taxonomy" id="931866"/>
    <lineage>
        <taxon>Bacteria</taxon>
        <taxon>Pseudomonadati</taxon>
        <taxon>Pseudomonadota</taxon>
        <taxon>Alphaproteobacteria</taxon>
        <taxon>Hyphomicrobiales</taxon>
        <taxon>Nitrobacteraceae</taxon>
        <taxon>Bradyrhizobium</taxon>
    </lineage>
</organism>
<dbReference type="Proteomes" id="UP001565369">
    <property type="component" value="Unassembled WGS sequence"/>
</dbReference>
<dbReference type="EMBL" id="JBGBZJ010000003">
    <property type="protein sequence ID" value="MEY9453417.1"/>
    <property type="molecule type" value="Genomic_DNA"/>
</dbReference>
<evidence type="ECO:0000313" key="3">
    <source>
        <dbReference type="Proteomes" id="UP001565369"/>
    </source>
</evidence>
<feature type="compositionally biased region" description="Basic and acidic residues" evidence="1">
    <location>
        <begin position="164"/>
        <end position="173"/>
    </location>
</feature>
<comment type="caution">
    <text evidence="2">The sequence shown here is derived from an EMBL/GenBank/DDBJ whole genome shotgun (WGS) entry which is preliminary data.</text>
</comment>
<feature type="compositionally biased region" description="Basic and acidic residues" evidence="1">
    <location>
        <begin position="187"/>
        <end position="202"/>
    </location>
</feature>
<evidence type="ECO:0000256" key="1">
    <source>
        <dbReference type="SAM" id="MobiDB-lite"/>
    </source>
</evidence>
<protein>
    <submittedName>
        <fullName evidence="2">Uncharacterized protein</fullName>
    </submittedName>
</protein>
<feature type="region of interest" description="Disordered" evidence="1">
    <location>
        <begin position="164"/>
        <end position="202"/>
    </location>
</feature>
<sequence>MQITVRLGHSSRCRHSLLVARWQLETSDWIAATSCSHPRVPSKVGISDVHKSRRRFNRDGWPLGVTKSVNVTVSLSLALTGPPSERRWALDWRSHLERSVVFFASIDRQGVQADLVSPLPGSPPEPARLVVGDQRFNEINGLPRQILLPRSRLQSCPAVLLFSERRQESQGRDNRRRQGPTSAGEQPSRDGRGGRRGRRETISLHVSDRSRHALAAARIAVV</sequence>
<proteinExistence type="predicted"/>
<reference evidence="2 3" key="1">
    <citation type="submission" date="2024-07" db="EMBL/GenBank/DDBJ databases">
        <title>Genomic Encyclopedia of Type Strains, Phase V (KMG-V): Genome sequencing to study the core and pangenomes of soil and plant-associated prokaryotes.</title>
        <authorList>
            <person name="Whitman W."/>
        </authorList>
    </citation>
    <scope>NUCLEOTIDE SEQUENCE [LARGE SCALE GENOMIC DNA]</scope>
    <source>
        <strain evidence="2 3">USDA 152</strain>
    </source>
</reference>
<gene>
    <name evidence="2" type="ORF">ABIG07_002365</name>
</gene>
<keyword evidence="3" id="KW-1185">Reference proteome</keyword>